<dbReference type="GO" id="GO:0090263">
    <property type="term" value="P:positive regulation of canonical Wnt signaling pathway"/>
    <property type="evidence" value="ECO:0007669"/>
    <property type="project" value="TreeGrafter"/>
</dbReference>
<dbReference type="InterPro" id="IPR001863">
    <property type="entry name" value="Glypican"/>
</dbReference>
<feature type="non-terminal residue" evidence="15">
    <location>
        <position position="547"/>
    </location>
</feature>
<evidence type="ECO:0000256" key="8">
    <source>
        <dbReference type="ARBA" id="ARBA00023180"/>
    </source>
</evidence>
<dbReference type="GO" id="GO:0098552">
    <property type="term" value="C:side of membrane"/>
    <property type="evidence" value="ECO:0007669"/>
    <property type="project" value="UniProtKB-KW"/>
</dbReference>
<evidence type="ECO:0000256" key="12">
    <source>
        <dbReference type="RuleBase" id="RU003519"/>
    </source>
</evidence>
<keyword evidence="8" id="KW-0325">Glycoprotein</keyword>
<reference evidence="15 16" key="1">
    <citation type="submission" date="2013-11" db="EMBL/GenBank/DDBJ databases">
        <title>Genome sequencing of Stegodyphus mimosarum.</title>
        <authorList>
            <person name="Bechsgaard J."/>
        </authorList>
    </citation>
    <scope>NUCLEOTIDE SEQUENCE [LARGE SCALE GENOMIC DNA]</scope>
</reference>
<evidence type="ECO:0000256" key="5">
    <source>
        <dbReference type="ARBA" id="ARBA00022729"/>
    </source>
</evidence>
<feature type="compositionally biased region" description="Basic and acidic residues" evidence="13">
    <location>
        <begin position="503"/>
        <end position="518"/>
    </location>
</feature>
<dbReference type="AlphaFoldDB" id="A0A087UDT6"/>
<gene>
    <name evidence="15" type="ORF">X975_13999</name>
</gene>
<dbReference type="EMBL" id="KK119378">
    <property type="protein sequence ID" value="KFM75525.1"/>
    <property type="molecule type" value="Genomic_DNA"/>
</dbReference>
<organism evidence="15 16">
    <name type="scientific">Stegodyphus mimosarum</name>
    <name type="common">African social velvet spider</name>
    <dbReference type="NCBI Taxonomy" id="407821"/>
    <lineage>
        <taxon>Eukaryota</taxon>
        <taxon>Metazoa</taxon>
        <taxon>Ecdysozoa</taxon>
        <taxon>Arthropoda</taxon>
        <taxon>Chelicerata</taxon>
        <taxon>Arachnida</taxon>
        <taxon>Araneae</taxon>
        <taxon>Araneomorphae</taxon>
        <taxon>Entelegynae</taxon>
        <taxon>Eresoidea</taxon>
        <taxon>Eresidae</taxon>
        <taxon>Stegodyphus</taxon>
    </lineage>
</organism>
<keyword evidence="10 12" id="KW-0449">Lipoprotein</keyword>
<evidence type="ECO:0000256" key="9">
    <source>
        <dbReference type="ARBA" id="ARBA00023207"/>
    </source>
</evidence>
<accession>A0A087UDT6</accession>
<dbReference type="Pfam" id="PF01153">
    <property type="entry name" value="Glypican"/>
    <property type="match status" value="1"/>
</dbReference>
<feature type="chain" id="PRO_5001830485" evidence="14">
    <location>
        <begin position="18"/>
        <end position="547"/>
    </location>
</feature>
<evidence type="ECO:0000256" key="11">
    <source>
        <dbReference type="RuleBase" id="RU003518"/>
    </source>
</evidence>
<dbReference type="OrthoDB" id="6380619at2759"/>
<feature type="region of interest" description="Disordered" evidence="13">
    <location>
        <begin position="337"/>
        <end position="364"/>
    </location>
</feature>
<evidence type="ECO:0000256" key="3">
    <source>
        <dbReference type="ARBA" id="ARBA00022475"/>
    </source>
</evidence>
<dbReference type="PANTHER" id="PTHR10822:SF29">
    <property type="entry name" value="DIVISION ABNORMALLY DELAYED PROTEIN"/>
    <property type="match status" value="1"/>
</dbReference>
<sequence>MSLGSVIFACVLCGAAALENGTSCADVRQVFVMKGIGQAQLVPDMRTKGEELELCPSAQTCCSKSMEDQYQEAVKKDFKNMLQGAGSYLKTLITTSATKFRDTFLEMVQVSENSTNALFTDGYPSWELQARVPLGQLFADLLAYMNGQDVDLEERVASFFDSLFPLAYYHSVNSNQKDFSDTYKECLRDGQVEIRPFGDLPEKIASQISSSFEAARTFLEALQLGVEVINTTEHMDFGPECRKAFVRLIYCPHCQGLVYAKPCAGMCFNVVRGCLASVSELDASWSEYVSALERLTSGMVGIYNIEQVLSELDKNIFDTVTYVTANSAEVTKRVKQKCGPPRRVSREVPPATAAPTQSEPSSLRPMSDTSLYMMLQNFVHKVAESKDFYSNLADRLCSDGNFVPKGDLHCWNGEGLAEYTKTIAGIGVSTQKYNPEMKAPRVRDVTVNTLVDKLQHVKQILSSRVTSVPQSDSSVLGEGSGSGAWWPTSDDEDYAGASGSGDFQKEDKTDLHFVRSDGDTTPNAAGDRSRIPVILVFFCTVFLLRRK</sequence>
<comment type="function">
    <text evidence="12">Cell surface proteoglycan.</text>
</comment>
<dbReference type="GO" id="GO:1905475">
    <property type="term" value="P:regulation of protein localization to membrane"/>
    <property type="evidence" value="ECO:0007669"/>
    <property type="project" value="TreeGrafter"/>
</dbReference>
<evidence type="ECO:0000256" key="10">
    <source>
        <dbReference type="ARBA" id="ARBA00023288"/>
    </source>
</evidence>
<evidence type="ECO:0000256" key="2">
    <source>
        <dbReference type="ARBA" id="ARBA00010260"/>
    </source>
</evidence>
<dbReference type="GO" id="GO:0016477">
    <property type="term" value="P:cell migration"/>
    <property type="evidence" value="ECO:0007669"/>
    <property type="project" value="TreeGrafter"/>
</dbReference>
<evidence type="ECO:0000256" key="13">
    <source>
        <dbReference type="SAM" id="MobiDB-lite"/>
    </source>
</evidence>
<feature type="signal peptide" evidence="14">
    <location>
        <begin position="1"/>
        <end position="17"/>
    </location>
</feature>
<keyword evidence="5 14" id="KW-0732">Signal</keyword>
<evidence type="ECO:0000256" key="6">
    <source>
        <dbReference type="ARBA" id="ARBA00022974"/>
    </source>
</evidence>
<evidence type="ECO:0000313" key="16">
    <source>
        <dbReference type="Proteomes" id="UP000054359"/>
    </source>
</evidence>
<dbReference type="STRING" id="407821.A0A087UDT6"/>
<comment type="subcellular location">
    <subcellularLocation>
        <location evidence="1 12">Cell membrane</location>
        <topology evidence="1 12">Lipid-anchor</topology>
        <topology evidence="1 12">GPI-anchor</topology>
    </subcellularLocation>
</comment>
<dbReference type="GO" id="GO:0005576">
    <property type="term" value="C:extracellular region"/>
    <property type="evidence" value="ECO:0007669"/>
    <property type="project" value="TreeGrafter"/>
</dbReference>
<name>A0A087UDT6_STEMI</name>
<dbReference type="GO" id="GO:0009986">
    <property type="term" value="C:cell surface"/>
    <property type="evidence" value="ECO:0007669"/>
    <property type="project" value="TreeGrafter"/>
</dbReference>
<keyword evidence="9 12" id="KW-0357">Heparan sulfate</keyword>
<evidence type="ECO:0000256" key="7">
    <source>
        <dbReference type="ARBA" id="ARBA00023136"/>
    </source>
</evidence>
<evidence type="ECO:0000313" key="15">
    <source>
        <dbReference type="EMBL" id="KFM75525.1"/>
    </source>
</evidence>
<evidence type="ECO:0000256" key="14">
    <source>
        <dbReference type="SAM" id="SignalP"/>
    </source>
</evidence>
<dbReference type="PANTHER" id="PTHR10822">
    <property type="entry name" value="GLYPICAN"/>
    <property type="match status" value="1"/>
</dbReference>
<evidence type="ECO:0000256" key="1">
    <source>
        <dbReference type="ARBA" id="ARBA00004609"/>
    </source>
</evidence>
<protein>
    <submittedName>
        <fullName evidence="15">Glypican-5</fullName>
    </submittedName>
</protein>
<comment type="similarity">
    <text evidence="2 11">Belongs to the glypican family.</text>
</comment>
<keyword evidence="16" id="KW-1185">Reference proteome</keyword>
<dbReference type="OMA" id="RGCSAQY"/>
<feature type="region of interest" description="Disordered" evidence="13">
    <location>
        <begin position="470"/>
        <end position="525"/>
    </location>
</feature>
<dbReference type="Proteomes" id="UP000054359">
    <property type="component" value="Unassembled WGS sequence"/>
</dbReference>
<dbReference type="GO" id="GO:0005886">
    <property type="term" value="C:plasma membrane"/>
    <property type="evidence" value="ECO:0007669"/>
    <property type="project" value="UniProtKB-SubCell"/>
</dbReference>
<keyword evidence="4 12" id="KW-0336">GPI-anchor</keyword>
<proteinExistence type="inferred from homology"/>
<keyword evidence="7 12" id="KW-0472">Membrane</keyword>
<evidence type="ECO:0000256" key="4">
    <source>
        <dbReference type="ARBA" id="ARBA00022622"/>
    </source>
</evidence>
<keyword evidence="6 12" id="KW-0654">Proteoglycan</keyword>
<keyword evidence="3" id="KW-1003">Cell membrane</keyword>